<dbReference type="Pfam" id="PF07731">
    <property type="entry name" value="Cu-oxidase_2"/>
    <property type="match status" value="1"/>
</dbReference>
<dbReference type="CDD" id="cd13861">
    <property type="entry name" value="CuRO_1_CumA_like"/>
    <property type="match status" value="1"/>
</dbReference>
<dbReference type="Pfam" id="PF07732">
    <property type="entry name" value="Cu-oxidase_3"/>
    <property type="match status" value="1"/>
</dbReference>
<feature type="transmembrane region" description="Helical" evidence="3">
    <location>
        <begin position="46"/>
        <end position="68"/>
    </location>
</feature>
<keyword evidence="2" id="KW-0560">Oxidoreductase</keyword>
<feature type="transmembrane region" description="Helical" evidence="3">
    <location>
        <begin position="203"/>
        <end position="222"/>
    </location>
</feature>
<evidence type="ECO:0000259" key="5">
    <source>
        <dbReference type="Pfam" id="PF07732"/>
    </source>
</evidence>
<evidence type="ECO:0000256" key="3">
    <source>
        <dbReference type="SAM" id="Phobius"/>
    </source>
</evidence>
<evidence type="ECO:0000313" key="7">
    <source>
        <dbReference type="Proteomes" id="UP001141950"/>
    </source>
</evidence>
<dbReference type="Proteomes" id="UP001141950">
    <property type="component" value="Unassembled WGS sequence"/>
</dbReference>
<dbReference type="PROSITE" id="PS00080">
    <property type="entry name" value="MULTICOPPER_OXIDASE2"/>
    <property type="match status" value="1"/>
</dbReference>
<feature type="transmembrane region" description="Helical" evidence="3">
    <location>
        <begin position="6"/>
        <end position="25"/>
    </location>
</feature>
<evidence type="ECO:0000256" key="1">
    <source>
        <dbReference type="ARBA" id="ARBA00022723"/>
    </source>
</evidence>
<dbReference type="InterPro" id="IPR045087">
    <property type="entry name" value="Cu-oxidase_fam"/>
</dbReference>
<feature type="domain" description="Plastocyanin-like" evidence="4">
    <location>
        <begin position="596"/>
        <end position="704"/>
    </location>
</feature>
<dbReference type="InterPro" id="IPR011707">
    <property type="entry name" value="Cu-oxidase-like_N"/>
</dbReference>
<dbReference type="EMBL" id="JANIPJ010000010">
    <property type="protein sequence ID" value="MCR2805186.1"/>
    <property type="molecule type" value="Genomic_DNA"/>
</dbReference>
<keyword evidence="3" id="KW-0812">Transmembrane</keyword>
<keyword evidence="3" id="KW-0472">Membrane</keyword>
<name>A0A9X2MSU7_9BACL</name>
<keyword evidence="3" id="KW-1133">Transmembrane helix</keyword>
<protein>
    <submittedName>
        <fullName evidence="6">Multicopper oxidase family protein</fullName>
    </submittedName>
</protein>
<evidence type="ECO:0000256" key="2">
    <source>
        <dbReference type="ARBA" id="ARBA00023002"/>
    </source>
</evidence>
<evidence type="ECO:0000313" key="6">
    <source>
        <dbReference type="EMBL" id="MCR2805186.1"/>
    </source>
</evidence>
<dbReference type="PANTHER" id="PTHR11709">
    <property type="entry name" value="MULTI-COPPER OXIDASE"/>
    <property type="match status" value="1"/>
</dbReference>
<keyword evidence="1" id="KW-0479">Metal-binding</keyword>
<organism evidence="6 7">
    <name type="scientific">Paenibacillus soyae</name>
    <dbReference type="NCBI Taxonomy" id="2969249"/>
    <lineage>
        <taxon>Bacteria</taxon>
        <taxon>Bacillati</taxon>
        <taxon>Bacillota</taxon>
        <taxon>Bacilli</taxon>
        <taxon>Bacillales</taxon>
        <taxon>Paenibacillaceae</taxon>
        <taxon>Paenibacillus</taxon>
    </lineage>
</organism>
<dbReference type="InterPro" id="IPR002355">
    <property type="entry name" value="Cu_oxidase_Cu_BS"/>
</dbReference>
<reference evidence="6" key="1">
    <citation type="submission" date="2022-08" db="EMBL/GenBank/DDBJ databases">
        <title>The genomic sequence of strain Paenibacillus sp. SCIV0701.</title>
        <authorList>
            <person name="Zhao H."/>
        </authorList>
    </citation>
    <scope>NUCLEOTIDE SEQUENCE</scope>
    <source>
        <strain evidence="6">SCIV0701</strain>
    </source>
</reference>
<feature type="domain" description="Plastocyanin-like" evidence="5">
    <location>
        <begin position="312"/>
        <end position="425"/>
    </location>
</feature>
<proteinExistence type="predicted"/>
<dbReference type="GO" id="GO:0016491">
    <property type="term" value="F:oxidoreductase activity"/>
    <property type="evidence" value="ECO:0007669"/>
    <property type="project" value="UniProtKB-KW"/>
</dbReference>
<feature type="transmembrane region" description="Helical" evidence="3">
    <location>
        <begin position="155"/>
        <end position="176"/>
    </location>
</feature>
<dbReference type="InterPro" id="IPR011706">
    <property type="entry name" value="Cu-oxidase_C"/>
</dbReference>
<dbReference type="AlphaFoldDB" id="A0A9X2MSU7"/>
<comment type="caution">
    <text evidence="6">The sequence shown here is derived from an EMBL/GenBank/DDBJ whole genome shotgun (WGS) entry which is preliminary data.</text>
</comment>
<dbReference type="CDD" id="cd04202">
    <property type="entry name" value="CuRO_D2_2dMcoN_like"/>
    <property type="match status" value="1"/>
</dbReference>
<sequence length="723" mass="78878">MISLLIHIEQASLVLLLIIGLIGANKASKLIYSRSEKELNRKARKLRLWAVLPTALALIAAGSDIALASNAHPVFWMDRLLLRAPLALLAVSALWLFAWPRLRMLLQRTNAKTEHELDTARRRHATDPALVVPFKLLALIAAGNIYFVLSPPVPFRWFEAALPLTALVFFGTLLWMHQSSRNGAAAASANVTVYRPWIRRAKVTGALAAVGAMLSVPLLLAMDGSRLPGRLSMTAGTPEYGMVRNEQGKLVQANAPAGSHDHAHAAIHANATVPAAGPANADTATQTLLSVTELSGPKEGEADRRFELTAKKASVRLSSGKTVEAWTYDGQIPGPELRMRQGELIEVTLRNADIEAGATLHWHGLDVPNAEDGVAGATQDAVMPGESHTYRFVAEQVGTFWYHSHQHSKEAVEKGLFGALVVEPAEPAPPPPGEDIIVLTHNWDGAGTAVGSFDTLQRKAVKPGEQVKLRLINTDNWVRREYALTGASFRVTAVDGVDLNEPQELSDVKLVLTTGGRYDVAFTMPDRPVYLSVDDNRELGLLLSPDGRGEAPVVAQSSETFDLTHYGNAAPTPFDADSRFDREFKMILDNRFALYNGVPALYDTINGKVFPETPMFIVKEGELVKTTIINRSAVDHPMHLHGHHMLVLSRNGERVTGSPWWSDTLDVSPGEVYEVAFLANNPGLWMDHCHNLVHAAAGMTMHLMYEGVASPFEIGLEAHNHPE</sequence>
<feature type="transmembrane region" description="Helical" evidence="3">
    <location>
        <begin position="80"/>
        <end position="99"/>
    </location>
</feature>
<feature type="transmembrane region" description="Helical" evidence="3">
    <location>
        <begin position="129"/>
        <end position="149"/>
    </location>
</feature>
<accession>A0A9X2MSU7</accession>
<gene>
    <name evidence="6" type="ORF">NQZ67_14965</name>
</gene>
<dbReference type="RefSeq" id="WP_257447195.1">
    <property type="nucleotide sequence ID" value="NZ_JANIPJ010000010.1"/>
</dbReference>
<evidence type="ECO:0000259" key="4">
    <source>
        <dbReference type="Pfam" id="PF07731"/>
    </source>
</evidence>
<dbReference type="GO" id="GO:0005507">
    <property type="term" value="F:copper ion binding"/>
    <property type="evidence" value="ECO:0007669"/>
    <property type="project" value="InterPro"/>
</dbReference>
<keyword evidence="7" id="KW-1185">Reference proteome</keyword>
<dbReference type="SUPFAM" id="SSF49503">
    <property type="entry name" value="Cupredoxins"/>
    <property type="match status" value="3"/>
</dbReference>
<dbReference type="Gene3D" id="2.60.40.420">
    <property type="entry name" value="Cupredoxins - blue copper proteins"/>
    <property type="match status" value="2"/>
</dbReference>
<dbReference type="InterPro" id="IPR008972">
    <property type="entry name" value="Cupredoxin"/>
</dbReference>